<dbReference type="EMBL" id="KY002076">
    <property type="protein sequence ID" value="ASK38754.1"/>
    <property type="molecule type" value="Viral_cRNA"/>
</dbReference>
<organismHost>
    <name type="scientific">Cervidae</name>
    <name type="common">Deer</name>
    <dbReference type="NCBI Taxonomy" id="9850"/>
</organismHost>
<evidence type="ECO:0000313" key="4">
    <source>
        <dbReference type="EMBL" id="ASK38760.1"/>
    </source>
</evidence>
<name>A0A218MZS4_BDV1</name>
<organismHost>
    <name type="scientific">Equidae</name>
    <name type="common">horses</name>
    <dbReference type="NCBI Taxonomy" id="9788"/>
</organismHost>
<organismHost>
    <name type="scientific">Hexaprotodon liberiensis</name>
    <name type="common">Pygmy hippopotamus</name>
    <name type="synonym">Choeropsis liberiensis</name>
    <dbReference type="NCBI Taxonomy" id="56798"/>
</organismHost>
<keyword evidence="1" id="KW-0472">Membrane</keyword>
<organismHost>
    <name type="scientific">Struthio camelus</name>
    <name type="common">Common ostrich</name>
    <dbReference type="NCBI Taxonomy" id="8801"/>
</organismHost>
<organismHost>
    <name type="scientific">Bradypodidae</name>
    <name type="common">three-fingered sloths</name>
    <dbReference type="NCBI Taxonomy" id="9352"/>
</organismHost>
<protein>
    <submittedName>
        <fullName evidence="2">Glycoprotein</fullName>
    </submittedName>
</protein>
<sequence>MQLSMSFLIGFGTLVSALSARTFDLQGLSCNTDSTPGLIDLEIRRLCHTPTENVISCEVSYLNHTTISLPAVHTSCLKYHCKTYWGFFGSYSADRIINRYTGTVKGCLNNSAPEDPFECNWFYCCSAITTEICRCSVTNVTVAVQTFPPFMYCSFADCSTVSQQELESGKAMLSDGSTLTYTPYILQSEVVNKTLNGTILCNSSSKIVSFDEFRRSYSLANGSYQSSSINVTCANYTSSCRPRLKRRRRDTQQIEYLVHKLRPTLKDAWEDCEILQSLLLGVFGTGIASASQFLRGWLNHPDIIGYIVNGVGVVWQCHRVNVTFMAWNESTYYPPVDYNGRKYFLNDEGRLQTNTPEARPGLKRVMWFGRYFLGTVGSGVKPRRIRYNKTSHDYHLEEFEASLNMTPQTSIASGHETDPINHAYGTQADLLPYTRSSNITSTDTGSGWVHIGLPSFASLNPLGWLRDLLAWAAWLGGVLYLISLCVSLPASFARRRRLGRWQE</sequence>
<gene>
    <name evidence="2" type="primary">G</name>
</gene>
<organism evidence="2">
    <name type="scientific">Borna disease virus 1</name>
    <name type="common">BoDV-1</name>
    <dbReference type="NCBI Taxonomy" id="1714621"/>
    <lineage>
        <taxon>Viruses</taxon>
        <taxon>Riboviria</taxon>
        <taxon>Orthornavirae</taxon>
        <taxon>Negarnaviricota</taxon>
        <taxon>Haploviricotina</taxon>
        <taxon>Monjiviricetes</taxon>
        <taxon>Mononegavirales</taxon>
        <taxon>Bornaviridae</taxon>
        <taxon>Orthobornavirus</taxon>
        <taxon>Orthobornavirus bornaense</taxon>
    </lineage>
</organism>
<evidence type="ECO:0000313" key="2">
    <source>
        <dbReference type="EMBL" id="ASF61783.1"/>
    </source>
</evidence>
<proteinExistence type="predicted"/>
<accession>A0A218MZS4</accession>
<evidence type="ECO:0000256" key="1">
    <source>
        <dbReference type="SAM" id="Phobius"/>
    </source>
</evidence>
<organismHost>
    <name type="scientific">Vicugna pacos</name>
    <name type="common">Alpaca</name>
    <name type="synonym">Lama pacos</name>
    <dbReference type="NCBI Taxonomy" id="30538"/>
</organismHost>
<organismHost>
    <name type="scientific">Lama glama</name>
    <name type="common">Llama</name>
    <dbReference type="NCBI Taxonomy" id="9844"/>
</organismHost>
<organismHost>
    <name type="scientific">Crocidura leucodon</name>
    <name type="common">Bicoloured white-toothed shrew</name>
    <name type="synonym">Celebes shrew</name>
    <dbReference type="NCBI Taxonomy" id="109474"/>
</organismHost>
<reference evidence="3" key="1">
    <citation type="submission" date="2016-10" db="EMBL/GenBank/DDBJ databases">
        <authorList>
            <person name="Varghese N."/>
        </authorList>
    </citation>
    <scope>NUCLEOTIDE SEQUENCE</scope>
    <source>
        <strain evidence="3">CL1285/15</strain>
        <strain evidence="4">CL1286/15</strain>
    </source>
</reference>
<organismHost>
    <name type="scientific">Felis catus</name>
    <name type="common">Cat</name>
    <name type="synonym">Felis silvestris catus</name>
    <dbReference type="NCBI Taxonomy" id="9685"/>
</organismHost>
<organismHost>
    <name type="scientific">Oryctolagus cuniculus</name>
    <name type="common">Rabbit</name>
    <dbReference type="NCBI Taxonomy" id="9986"/>
</organismHost>
<keyword evidence="1" id="KW-0812">Transmembrane</keyword>
<reference evidence="2" key="2">
    <citation type="journal article" date="2017" name="Emerg. Microbes Infect.">
        <title>Infections of horses and shrews with Bornaviruses in Upper Austria: a novel endemic area of Borna disease.</title>
        <authorList>
            <person name="Weissenbock H."/>
            <person name="Bago Z."/>
            <person name="Kolodziejek J."/>
            <person name="Hager B."/>
            <person name="Palmetzhofer G."/>
            <person name="Durrwald R."/>
            <person name="Nowotny N."/>
        </authorList>
    </citation>
    <scope>NUCLEOTIDE SEQUENCE</scope>
    <source>
        <strain evidence="3">CL1285/15</strain>
        <strain evidence="4">CL1286/15</strain>
        <strain evidence="2">Horse 271/16</strain>
    </source>
</reference>
<dbReference type="InterPro" id="IPR009344">
    <property type="entry name" value="BDV_G"/>
</dbReference>
<evidence type="ECO:0000313" key="3">
    <source>
        <dbReference type="EMBL" id="ASK38754.1"/>
    </source>
</evidence>
<organismHost>
    <name type="scientific">Ovis aries</name>
    <name type="common">Sheep</name>
    <dbReference type="NCBI Taxonomy" id="9940"/>
</organismHost>
<dbReference type="EMBL" id="KY002077">
    <property type="protein sequence ID" value="ASK38760.1"/>
    <property type="molecule type" value="Viral_cRNA"/>
</dbReference>
<reference evidence="2" key="3">
    <citation type="submission" date="2017-01" db="EMBL/GenBank/DDBJ databases">
        <authorList>
            <person name="Mah S.A."/>
            <person name="Swanson W.J."/>
            <person name="Moy G.W."/>
            <person name="Vacquier V.D."/>
        </authorList>
    </citation>
    <scope>NUCLEOTIDE SEQUENCE</scope>
    <source>
        <strain evidence="2">Horse 271/16</strain>
    </source>
</reference>
<organismHost>
    <name type="scientific">Bos taurus</name>
    <name type="common">Bovine</name>
    <dbReference type="NCBI Taxonomy" id="9913"/>
</organismHost>
<feature type="transmembrane region" description="Helical" evidence="1">
    <location>
        <begin position="468"/>
        <end position="492"/>
    </location>
</feature>
<dbReference type="Pfam" id="PF06208">
    <property type="entry name" value="BDV_G"/>
    <property type="match status" value="1"/>
</dbReference>
<dbReference type="EMBL" id="KY490040">
    <property type="protein sequence ID" value="ASF61783.1"/>
    <property type="molecule type" value="Viral_cRNA"/>
</dbReference>
<keyword evidence="1" id="KW-1133">Transmembrane helix</keyword>
<organismHost>
    <name type="scientific">Varecia variegata</name>
    <name type="common">Black-and-white ruffed lemur</name>
    <name type="synonym">Lemur macaco variegatus</name>
    <dbReference type="NCBI Taxonomy" id="9455"/>
</organismHost>
<organismHost>
    <name type="scientific">Capra hircus</name>
    <name type="common">Goat</name>
    <dbReference type="NCBI Taxonomy" id="9925"/>
</organismHost>